<evidence type="ECO:0000313" key="12">
    <source>
        <dbReference type="Proteomes" id="UP000184089"/>
    </source>
</evidence>
<dbReference type="SUPFAM" id="SSF56300">
    <property type="entry name" value="Metallo-dependent phosphatases"/>
    <property type="match status" value="1"/>
</dbReference>
<keyword evidence="5 7" id="KW-0378">Hydrolase</keyword>
<keyword evidence="13" id="KW-1185">Reference proteome</keyword>
<keyword evidence="4 7" id="KW-0540">Nuclease</keyword>
<evidence type="ECO:0000259" key="8">
    <source>
        <dbReference type="Pfam" id="PF00149"/>
    </source>
</evidence>
<comment type="subunit">
    <text evidence="2 7">Heterodimer of SbcC and SbcD.</text>
</comment>
<protein>
    <recommendedName>
        <fullName evidence="3 7">Nuclease SbcCD subunit D</fullName>
    </recommendedName>
</protein>
<dbReference type="EMBL" id="FQVY01000001">
    <property type="protein sequence ID" value="SHF64262.1"/>
    <property type="molecule type" value="Genomic_DNA"/>
</dbReference>
<reference evidence="12" key="1">
    <citation type="submission" date="2016-11" db="EMBL/GenBank/DDBJ databases">
        <authorList>
            <person name="Jaros S."/>
            <person name="Januszkiewicz K."/>
            <person name="Wedrychowicz H."/>
        </authorList>
    </citation>
    <scope>NUCLEOTIDE SEQUENCE [LARGE SCALE GENOMIC DNA]</scope>
    <source>
        <strain evidence="12">DSM 4029</strain>
    </source>
</reference>
<comment type="similarity">
    <text evidence="1 7">Belongs to the SbcD family.</text>
</comment>
<evidence type="ECO:0000313" key="10">
    <source>
        <dbReference type="EMBL" id="MZL70165.1"/>
    </source>
</evidence>
<keyword evidence="7" id="KW-0255">Endonuclease</keyword>
<keyword evidence="7" id="KW-0233">DNA recombination</keyword>
<keyword evidence="7" id="KW-0235">DNA replication</keyword>
<keyword evidence="6 7" id="KW-0269">Exonuclease</keyword>
<dbReference type="PANTHER" id="PTHR30337">
    <property type="entry name" value="COMPONENT OF ATP-DEPENDENT DSDNA EXONUCLEASE"/>
    <property type="match status" value="1"/>
</dbReference>
<dbReference type="Pfam" id="PF12320">
    <property type="entry name" value="SbcD_C"/>
    <property type="match status" value="1"/>
</dbReference>
<reference evidence="11" key="2">
    <citation type="submission" date="2016-11" db="EMBL/GenBank/DDBJ databases">
        <authorList>
            <person name="Varghese N."/>
            <person name="Submissions S."/>
        </authorList>
    </citation>
    <scope>NUCLEOTIDE SEQUENCE</scope>
    <source>
        <strain evidence="11">DSM 4029</strain>
    </source>
</reference>
<evidence type="ECO:0000256" key="1">
    <source>
        <dbReference type="ARBA" id="ARBA00010555"/>
    </source>
</evidence>
<dbReference type="GO" id="GO:0004519">
    <property type="term" value="F:endonuclease activity"/>
    <property type="evidence" value="ECO:0007669"/>
    <property type="project" value="UniProtKB-KW"/>
</dbReference>
<dbReference type="InterPro" id="IPR050535">
    <property type="entry name" value="DNA_Repair-Maintenance_Comp"/>
</dbReference>
<dbReference type="Proteomes" id="UP000474718">
    <property type="component" value="Unassembled WGS sequence"/>
</dbReference>
<evidence type="ECO:0000256" key="7">
    <source>
        <dbReference type="RuleBase" id="RU363069"/>
    </source>
</evidence>
<dbReference type="InterPro" id="IPR026843">
    <property type="entry name" value="SbcD_C"/>
</dbReference>
<dbReference type="GO" id="GO:0006260">
    <property type="term" value="P:DNA replication"/>
    <property type="evidence" value="ECO:0007669"/>
    <property type="project" value="UniProtKB-KW"/>
</dbReference>
<sequence>MKFIHTADWHLGKVLGEFSLLEDQIFAMNGLLELLRREGADALVIAGDVYDRSVPPAVAVTAFDDFVSAAVGMGVKVLAIAGNHDSPQRLSFANRLVRSEGYFVEGSCTLPLAQVPVTGRDGVAVTFTLAPFTDRYQLRLLLPEGEYPTYTDAYRALLEGTPLPAGPNVLVAHGFFAGGEELVRSDSELSVGTGDLVAASALRGFDYACLGHLHAPQTCGRETARYSGSLLKYSLSEQGQRKAVAVVEIDAAGAVSVREERLPVRRDLAVVRGSFEELASGALHPPGEDYLYAVIADNELVYGAVSRLRALYPNLLGVKLEARVQGEDLPDLTPQDDRPTDERFAAFYRDVKGMEPTPGQMETIRALLEKLEGEV</sequence>
<dbReference type="Proteomes" id="UP000184089">
    <property type="component" value="Unassembled WGS sequence"/>
</dbReference>
<dbReference type="CDD" id="cd00840">
    <property type="entry name" value="MPP_Mre11_N"/>
    <property type="match status" value="1"/>
</dbReference>
<dbReference type="InterPro" id="IPR004593">
    <property type="entry name" value="SbcD"/>
</dbReference>
<evidence type="ECO:0000256" key="2">
    <source>
        <dbReference type="ARBA" id="ARBA00011322"/>
    </source>
</evidence>
<evidence type="ECO:0000256" key="3">
    <source>
        <dbReference type="ARBA" id="ARBA00013365"/>
    </source>
</evidence>
<evidence type="ECO:0000313" key="11">
    <source>
        <dbReference type="EMBL" id="SHF64262.1"/>
    </source>
</evidence>
<dbReference type="PANTHER" id="PTHR30337:SF0">
    <property type="entry name" value="NUCLEASE SBCCD SUBUNIT D"/>
    <property type="match status" value="1"/>
</dbReference>
<dbReference type="InterPro" id="IPR029052">
    <property type="entry name" value="Metallo-depent_PP-like"/>
</dbReference>
<dbReference type="InterPro" id="IPR004843">
    <property type="entry name" value="Calcineurin-like_PHP"/>
</dbReference>
<dbReference type="Gene3D" id="3.60.21.10">
    <property type="match status" value="1"/>
</dbReference>
<dbReference type="GO" id="GO:0006310">
    <property type="term" value="P:DNA recombination"/>
    <property type="evidence" value="ECO:0007669"/>
    <property type="project" value="UniProtKB-KW"/>
</dbReference>
<evidence type="ECO:0000256" key="4">
    <source>
        <dbReference type="ARBA" id="ARBA00022722"/>
    </source>
</evidence>
<evidence type="ECO:0000256" key="5">
    <source>
        <dbReference type="ARBA" id="ARBA00022801"/>
    </source>
</evidence>
<evidence type="ECO:0000259" key="9">
    <source>
        <dbReference type="Pfam" id="PF12320"/>
    </source>
</evidence>
<gene>
    <name evidence="7 10" type="primary">sbcD</name>
    <name evidence="10" type="ORF">GT747_10410</name>
    <name evidence="11" type="ORF">SAMN05444424_0168</name>
</gene>
<comment type="function">
    <text evidence="7">SbcCD cleaves DNA hairpin structures. These structures can inhibit DNA replication and are intermediates in certain DNA recombination reactions. The complex acts as a 3'-&gt;5' double strand exonuclease that can open hairpins. It also has a 5' single-strand endonuclease activity.</text>
</comment>
<reference evidence="10 13" key="3">
    <citation type="journal article" date="2019" name="Nat. Med.">
        <title>A library of human gut bacterial isolates paired with longitudinal multiomics data enables mechanistic microbiome research.</title>
        <authorList>
            <person name="Poyet M."/>
            <person name="Groussin M."/>
            <person name="Gibbons S.M."/>
            <person name="Avila-Pacheco J."/>
            <person name="Jiang X."/>
            <person name="Kearney S.M."/>
            <person name="Perrotta A.R."/>
            <person name="Berdy B."/>
            <person name="Zhao S."/>
            <person name="Lieberman T.D."/>
            <person name="Swanson P.K."/>
            <person name="Smith M."/>
            <person name="Roesemann S."/>
            <person name="Alexander J.E."/>
            <person name="Rich S.A."/>
            <person name="Livny J."/>
            <person name="Vlamakis H."/>
            <person name="Clish C."/>
            <person name="Bullock K."/>
            <person name="Deik A."/>
            <person name="Scott J."/>
            <person name="Pierce K.A."/>
            <person name="Xavier R.J."/>
            <person name="Alm E.J."/>
        </authorList>
    </citation>
    <scope>NUCLEOTIDE SEQUENCE [LARGE SCALE GENOMIC DNA]</scope>
    <source>
        <strain evidence="10 13">BIOML-A2</strain>
    </source>
</reference>
<dbReference type="InterPro" id="IPR041796">
    <property type="entry name" value="Mre11_N"/>
</dbReference>
<dbReference type="GO" id="GO:0008408">
    <property type="term" value="F:3'-5' exonuclease activity"/>
    <property type="evidence" value="ECO:0007669"/>
    <property type="project" value="InterPro"/>
</dbReference>
<dbReference type="AlphaFoldDB" id="A0AAQ1MB26"/>
<organism evidence="11 12">
    <name type="scientific">Bittarella massiliensis</name>
    <name type="common">ex Durand et al. 2017</name>
    <dbReference type="NCBI Taxonomy" id="1720313"/>
    <lineage>
        <taxon>Bacteria</taxon>
        <taxon>Bacillati</taxon>
        <taxon>Bacillota</taxon>
        <taxon>Clostridia</taxon>
        <taxon>Eubacteriales</taxon>
        <taxon>Oscillospiraceae</taxon>
        <taxon>Bittarella (ex Durand et al. 2017)</taxon>
    </lineage>
</organism>
<name>A0AAQ1MB26_9FIRM</name>
<comment type="caution">
    <text evidence="11">The sequence shown here is derived from an EMBL/GenBank/DDBJ whole genome shotgun (WGS) entry which is preliminary data.</text>
</comment>
<dbReference type="NCBIfam" id="TIGR00619">
    <property type="entry name" value="sbcd"/>
    <property type="match status" value="1"/>
</dbReference>
<feature type="domain" description="Nuclease SbcCD subunit D C-terminal" evidence="9">
    <location>
        <begin position="265"/>
        <end position="349"/>
    </location>
</feature>
<evidence type="ECO:0000256" key="6">
    <source>
        <dbReference type="ARBA" id="ARBA00022839"/>
    </source>
</evidence>
<feature type="domain" description="Calcineurin-like phosphoesterase" evidence="8">
    <location>
        <begin position="1"/>
        <end position="216"/>
    </location>
</feature>
<dbReference type="EMBL" id="WWVX01000007">
    <property type="protein sequence ID" value="MZL70165.1"/>
    <property type="molecule type" value="Genomic_DNA"/>
</dbReference>
<accession>A0AAQ1MB26</accession>
<proteinExistence type="inferred from homology"/>
<dbReference type="Pfam" id="PF00149">
    <property type="entry name" value="Metallophos"/>
    <property type="match status" value="1"/>
</dbReference>
<dbReference type="RefSeq" id="WP_021658532.1">
    <property type="nucleotide sequence ID" value="NZ_FQVY01000001.1"/>
</dbReference>
<evidence type="ECO:0000313" key="13">
    <source>
        <dbReference type="Proteomes" id="UP000474718"/>
    </source>
</evidence>